<sequence>MTILRLGPAALAWCEVDGDRRATSRALLNEVLEALGAADATVVTRCDHCGSSDHGRPRTADGAHVVSVAYAADLAVVAAAPASTVRAIGVDAEAGPDRQMPDLAGLFAPRHPPTLREWTRIEATLKADGRGLRVEPREVRLDGMTATVPDGPIVELFDVEAIENVVVSLAIDRGGRSTP</sequence>
<organism evidence="1 2">
    <name type="scientific">Microbacterium dauci</name>
    <dbReference type="NCBI Taxonomy" id="3048008"/>
    <lineage>
        <taxon>Bacteria</taxon>
        <taxon>Bacillati</taxon>
        <taxon>Actinomycetota</taxon>
        <taxon>Actinomycetes</taxon>
        <taxon>Micrococcales</taxon>
        <taxon>Microbacteriaceae</taxon>
        <taxon>Microbacterium</taxon>
    </lineage>
</organism>
<evidence type="ECO:0000313" key="2">
    <source>
        <dbReference type="Proteomes" id="UP001321481"/>
    </source>
</evidence>
<dbReference type="Proteomes" id="UP001321481">
    <property type="component" value="Unassembled WGS sequence"/>
</dbReference>
<keyword evidence="2" id="KW-1185">Reference proteome</keyword>
<proteinExistence type="predicted"/>
<accession>A0ABT6ZFF4</accession>
<name>A0ABT6ZFF4_9MICO</name>
<evidence type="ECO:0000313" key="1">
    <source>
        <dbReference type="EMBL" id="MDJ1114891.1"/>
    </source>
</evidence>
<reference evidence="1 2" key="1">
    <citation type="submission" date="2023-05" db="EMBL/GenBank/DDBJ databases">
        <title>Microbacterium dauci sp.nov., Isolated from Carrot Rhizosphere Soil.</title>
        <authorList>
            <person name="Xiao Z."/>
            <person name="Zheng J."/>
        </authorList>
    </citation>
    <scope>NUCLEOTIDE SEQUENCE [LARGE SCALE GENOMIC DNA]</scope>
    <source>
        <strain evidence="1 2">LX3-4</strain>
    </source>
</reference>
<protein>
    <recommendedName>
        <fullName evidence="3">4'-phosphopantetheinyl transferase</fullName>
    </recommendedName>
</protein>
<dbReference type="SUPFAM" id="SSF56214">
    <property type="entry name" value="4'-phosphopantetheinyl transferase"/>
    <property type="match status" value="1"/>
</dbReference>
<evidence type="ECO:0008006" key="3">
    <source>
        <dbReference type="Google" id="ProtNLM"/>
    </source>
</evidence>
<dbReference type="InterPro" id="IPR037143">
    <property type="entry name" value="4-PPantetheinyl_Trfase_dom_sf"/>
</dbReference>
<gene>
    <name evidence="1" type="ORF">QNI14_10560</name>
</gene>
<dbReference type="EMBL" id="JASJND010000006">
    <property type="protein sequence ID" value="MDJ1114891.1"/>
    <property type="molecule type" value="Genomic_DNA"/>
</dbReference>
<dbReference type="RefSeq" id="WP_283716550.1">
    <property type="nucleotide sequence ID" value="NZ_JASJND010000006.1"/>
</dbReference>
<comment type="caution">
    <text evidence="1">The sequence shown here is derived from an EMBL/GenBank/DDBJ whole genome shotgun (WGS) entry which is preliminary data.</text>
</comment>